<evidence type="ECO:0000256" key="5">
    <source>
        <dbReference type="ARBA" id="ARBA00022786"/>
    </source>
</evidence>
<evidence type="ECO:0000256" key="7">
    <source>
        <dbReference type="ARBA" id="ARBA00022807"/>
    </source>
</evidence>
<organism evidence="12">
    <name type="scientific">Chromera velia CCMP2878</name>
    <dbReference type="NCBI Taxonomy" id="1169474"/>
    <lineage>
        <taxon>Eukaryota</taxon>
        <taxon>Sar</taxon>
        <taxon>Alveolata</taxon>
        <taxon>Colpodellida</taxon>
        <taxon>Chromeraceae</taxon>
        <taxon>Chromera</taxon>
    </lineage>
</organism>
<feature type="region of interest" description="Disordered" evidence="9">
    <location>
        <begin position="615"/>
        <end position="638"/>
    </location>
</feature>
<dbReference type="PROSITE" id="PS00354">
    <property type="entry name" value="HMGI_Y"/>
    <property type="match status" value="1"/>
</dbReference>
<dbReference type="InterPro" id="IPR000637">
    <property type="entry name" value="HMGI/Y_DNA-bd_CS"/>
</dbReference>
<dbReference type="PANTHER" id="PTHR13367:SF33">
    <property type="entry name" value="P-LOOP CONTAINING NUCLEOSIDE TRIPHOSPHATE HYDROLASE PROTEIN"/>
    <property type="match status" value="1"/>
</dbReference>
<feature type="compositionally biased region" description="Acidic residues" evidence="9">
    <location>
        <begin position="399"/>
        <end position="416"/>
    </location>
</feature>
<dbReference type="GO" id="GO:0006508">
    <property type="term" value="P:proteolysis"/>
    <property type="evidence" value="ECO:0007669"/>
    <property type="project" value="UniProtKB-KW"/>
</dbReference>
<dbReference type="InterPro" id="IPR051346">
    <property type="entry name" value="OTU_Deubiquitinase"/>
</dbReference>
<feature type="region of interest" description="Disordered" evidence="9">
    <location>
        <begin position="2675"/>
        <end position="2695"/>
    </location>
</feature>
<feature type="compositionally biased region" description="Acidic residues" evidence="9">
    <location>
        <begin position="694"/>
        <end position="706"/>
    </location>
</feature>
<feature type="compositionally biased region" description="Basic and acidic residues" evidence="9">
    <location>
        <begin position="347"/>
        <end position="379"/>
    </location>
</feature>
<dbReference type="Pfam" id="PF12340">
    <property type="entry name" value="DUF3638"/>
    <property type="match status" value="1"/>
</dbReference>
<dbReference type="GO" id="GO:0005634">
    <property type="term" value="C:nucleus"/>
    <property type="evidence" value="ECO:0007669"/>
    <property type="project" value="UniProtKB-SubCell"/>
</dbReference>
<feature type="non-terminal residue" evidence="12">
    <location>
        <position position="1"/>
    </location>
</feature>
<feature type="compositionally biased region" description="Basic and acidic residues" evidence="9">
    <location>
        <begin position="303"/>
        <end position="312"/>
    </location>
</feature>
<proteinExistence type="predicted"/>
<evidence type="ECO:0000256" key="6">
    <source>
        <dbReference type="ARBA" id="ARBA00022801"/>
    </source>
</evidence>
<evidence type="ECO:0000256" key="1">
    <source>
        <dbReference type="ARBA" id="ARBA00000707"/>
    </source>
</evidence>
<evidence type="ECO:0000259" key="10">
    <source>
        <dbReference type="Pfam" id="PF12340"/>
    </source>
</evidence>
<name>A0A0G4FC97_9ALVE</name>
<keyword evidence="8" id="KW-0539">Nucleus</keyword>
<feature type="region of interest" description="Disordered" evidence="9">
    <location>
        <begin position="2735"/>
        <end position="2758"/>
    </location>
</feature>
<evidence type="ECO:0000256" key="4">
    <source>
        <dbReference type="ARBA" id="ARBA00022670"/>
    </source>
</evidence>
<feature type="domain" description="DUF3638" evidence="10">
    <location>
        <begin position="2068"/>
        <end position="2321"/>
    </location>
</feature>
<feature type="region of interest" description="Disordered" evidence="9">
    <location>
        <begin position="692"/>
        <end position="726"/>
    </location>
</feature>
<protein>
    <recommendedName>
        <fullName evidence="3">ubiquitinyl hydrolase 1</fullName>
        <ecNumber evidence="3">3.4.19.12</ecNumber>
    </recommendedName>
</protein>
<dbReference type="Pfam" id="PF12359">
    <property type="entry name" value="DUF3645"/>
    <property type="match status" value="1"/>
</dbReference>
<feature type="domain" description="DUF3645" evidence="11">
    <location>
        <begin position="2575"/>
        <end position="2607"/>
    </location>
</feature>
<keyword evidence="4" id="KW-0645">Protease</keyword>
<dbReference type="GO" id="GO:0004843">
    <property type="term" value="F:cysteine-type deubiquitinase activity"/>
    <property type="evidence" value="ECO:0007669"/>
    <property type="project" value="UniProtKB-EC"/>
</dbReference>
<dbReference type="InterPro" id="IPR022099">
    <property type="entry name" value="DUF3638"/>
</dbReference>
<keyword evidence="5" id="KW-0833">Ubl conjugation pathway</keyword>
<keyword evidence="7" id="KW-0788">Thiol protease</keyword>
<evidence type="ECO:0000256" key="8">
    <source>
        <dbReference type="ARBA" id="ARBA00023242"/>
    </source>
</evidence>
<keyword evidence="6" id="KW-0378">Hydrolase</keyword>
<evidence type="ECO:0000256" key="2">
    <source>
        <dbReference type="ARBA" id="ARBA00004123"/>
    </source>
</evidence>
<feature type="region of interest" description="Disordered" evidence="9">
    <location>
        <begin position="347"/>
        <end position="416"/>
    </location>
</feature>
<dbReference type="VEuPathDB" id="CryptoDB:Cvel_16146"/>
<evidence type="ECO:0000313" key="12">
    <source>
        <dbReference type="EMBL" id="CEM10228.1"/>
    </source>
</evidence>
<dbReference type="EMBL" id="CDMZ01000253">
    <property type="protein sequence ID" value="CEM10228.1"/>
    <property type="molecule type" value="Genomic_DNA"/>
</dbReference>
<feature type="region of interest" description="Disordered" evidence="9">
    <location>
        <begin position="1842"/>
        <end position="1872"/>
    </location>
</feature>
<evidence type="ECO:0000259" key="11">
    <source>
        <dbReference type="Pfam" id="PF12359"/>
    </source>
</evidence>
<gene>
    <name evidence="12" type="ORF">Cvel_16146</name>
</gene>
<reference evidence="12" key="1">
    <citation type="submission" date="2014-11" db="EMBL/GenBank/DDBJ databases">
        <authorList>
            <person name="Otto D Thomas"/>
            <person name="Naeem Raeece"/>
        </authorList>
    </citation>
    <scope>NUCLEOTIDE SEQUENCE</scope>
</reference>
<accession>A0A0G4FC97</accession>
<feature type="compositionally biased region" description="Basic residues" evidence="9">
    <location>
        <begin position="2680"/>
        <end position="2695"/>
    </location>
</feature>
<dbReference type="PANTHER" id="PTHR13367">
    <property type="entry name" value="UBIQUITIN THIOESTERASE"/>
    <property type="match status" value="1"/>
</dbReference>
<comment type="catalytic activity">
    <reaction evidence="1">
        <text>Thiol-dependent hydrolysis of ester, thioester, amide, peptide and isopeptide bonds formed by the C-terminal Gly of ubiquitin (a 76-residue protein attached to proteins as an intracellular targeting signal).</text>
        <dbReference type="EC" id="3.4.19.12"/>
    </reaction>
</comment>
<feature type="region of interest" description="Disordered" evidence="9">
    <location>
        <begin position="295"/>
        <end position="319"/>
    </location>
</feature>
<dbReference type="EC" id="3.4.19.12" evidence="3"/>
<feature type="compositionally biased region" description="Basic and acidic residues" evidence="9">
    <location>
        <begin position="1842"/>
        <end position="1855"/>
    </location>
</feature>
<feature type="compositionally biased region" description="Basic residues" evidence="9">
    <location>
        <begin position="380"/>
        <end position="394"/>
    </location>
</feature>
<comment type="subcellular location">
    <subcellularLocation>
        <location evidence="2">Nucleus</location>
    </subcellularLocation>
</comment>
<feature type="compositionally biased region" description="Basic and acidic residues" evidence="9">
    <location>
        <begin position="2738"/>
        <end position="2754"/>
    </location>
</feature>
<evidence type="ECO:0000256" key="9">
    <source>
        <dbReference type="SAM" id="MobiDB-lite"/>
    </source>
</evidence>
<dbReference type="InterPro" id="IPR022105">
    <property type="entry name" value="DUF3645"/>
</dbReference>
<dbReference type="GO" id="GO:0006355">
    <property type="term" value="P:regulation of DNA-templated transcription"/>
    <property type="evidence" value="ECO:0007669"/>
    <property type="project" value="InterPro"/>
</dbReference>
<evidence type="ECO:0000256" key="3">
    <source>
        <dbReference type="ARBA" id="ARBA00012759"/>
    </source>
</evidence>
<sequence length="3132" mass="352556">TAQDSARTPEEYESLEAQKRKLTLTPFETLLPEEDGAADLIVFELKIPSSLAAFRDTLAKLWIDFAPDVAHLRTPTSQKTFKLWSSFDIFKQYKDKEAGLPSQYVFLTTEGGKAGGNVKPQRVSMSSRIDHFVVENQRGCYQSIRKINSGTTGAYTPFRIKSIDFSQTSKEQWNFYSNWFPYRAGKIRCTEDERNGQVGLDFLTPRLPTDEAKHVNSQWMFNRNSLPGNEKETLARIEEKPPELGREEWEAMGTLRVGPRRQYPALQRHLEQDSLCLHEKAVNSLLSLCLHQAGPKSDYPSADDGKGGRDEDGQTIFHRRSSITAAFRVGEDRRERRATDWVESALREEANDPVKRQRAEREAREERTKKRKAEKEKAAASKKRGRGRPKKGARVRNEEDIEATDEETETEEEEEADFLMKCEEYAETDLGEEDLPEVPDWCRKSHEWRRDSDRAQALLAVVGRRVEERLQSWETHRVMLSLCDIARKVLETVESRAVQEEAAETIIYIRNTLFAWIFDAIIPLRNSLANGAQQRAGVGGESEEELHAERVERQAEQRRLCFLAVDVGLSLMKTFDSSPEFAPLLLRQTQDAVVYMKTAAAVYDNLQILEAEHVETGEDETEATSAAETPSEKSFRDGLRRDCTQLGVRLARRFAELSGVEKGKHPFLAPPSLSSPSCFVEDFLREHWEGEKSLEEDENDEDEPMEEAPAAAASEEEGNGGRESAAGGAELGLVESSAGFPGAGRESEGVVDVENPVEIITEGEWRPREFAHGQPAGCFWVTAFLRTETRAPARGRGRPKANASPGFRLVTADVELLSGRYLINGRPSSFLPKSIQGDGLVEDLIGDRQLEVRPDPKDPETLIQRHAGSSGSRLCFSVATKACPVGGAPPAVAVVGGGVSGAGAEEEEGLEERSVVIVRERQADGSSLLLIPREFLRRELPHELAEGYTHWLWETETEKKMLFRPASAYRPGGVGGDQGIGKERYIAHLERKLLVDNVSSLRPQLLLNPRAGLSKALVEEGQLKRLEASPFIHLYASYTNDFERSRRSSLEDLPPPDCVRARLRRLNLSFQIQPPSQKDRGGAGGQAEVLSLDFHADTVPRMRVAPNQCVGTLVGLQQGLLLEDIEGGGGSGDRSGSTGRRRVLVIPNAVKQELRGEGADSGFACHHETFLVLHRERALGTPAYFDFEISERLREMQPKSPAALHFLAKLHLATSHVLPDPFTGLSGTAKATILLERPLAWVDAPLDGETARQLQCILALCPARRLHRSESTEFVRWPSFLLFAASSDGILLLVRRLLHDRNSTPQLHFPQKQWKETGSDAASVQALFRKFTEASGGFDGVLGQQEALPPDHPLRFESKFKRLFPHTERAFLAARAYTRARPLLPAWQRLSEQMEKAHGVDRTLVPAVVGPKFSIQVDVTETEYDPGVAAWTVSSSKEDIMRATSAGEPLLDTERARFRRENDPQFCAPKWQEVISELWSSIDAFHAVAESRFFQNRNPVRRASLFSSDAHKKAFEQCTCEAQWAPADGRDRLDPKRHLLTLIDFAVRSGAADSGRHGEFAGLLGWLACRLPSRYSWIVPLLACVHRHSQKFSLLAFDRTADDASAQNFYVRPRDKDFNRSDLVQPTLDSEADGARERFMQMHAGQHWVQSDQAFQHYFDARKQEEARILLFVAETVWSLGTAEIANTQVFTCMQQVYLLDRQRVGERCLERMRRWSRNARLFAQLQNMIHVLECLRFPVTVAETDGNTYINAVNAAILSRGSGNRMQLEGHPCPSPWPAWVDYSREPTRHLKMCQAADPVWPLPPTFSSTPAQVALTTGCKPWIPLWTSGKVGDVLEWGEERERDSAVEGDAPRESSSAEDEEKPREKEGDLTRKFFENKMRESLRAFKKFGDPAMGEAEFLARKKWTVKELEEKREWFETLQREASKLEKTLLRDLRRLLSPVGGAAGIVKHAGAALVESGMWSEFVPSLLLPLLVPQRGIERYELMSFETPSVHHPRHLLRSLLCNPGMEPRLGALAVVWVHLQWAERVLAGVAKARRRAEEGMGAFHGIKIAGDCARELSTSPHTNFSPRQWPCWTLFEIEQNINIRAMQADIARFMLDPEGGNNTTTQMNMGEGKTSVIVLLLVMATADGCSAAHGCRAEEEGGVQREYQLAHLMVPDSLLKTNVADLSLRLGGWLQRRVIALPFRRDRMLRPELMKKVEAKLETARRDGSVLVWVAESFLSLQNRYIDLCAPLDGTAKRSAETVRMRDENLRALERIISFILEHGRGIIDECDLVLSVKNAQVYATGKQQNMEGEELRWRTCHAAFMLARDHAASLLRLFPSCVDVPHLQQLQRQRKRLEAGRPVEEGHPLPYAQEFFSFRLLSSTSGGCAGLTESDKCFAWLANKIADCVLKGDAPELRLPKYTETQQRFLKVWLLQHLHNGHDLPQYGKDLVGSIKGQNKHGYQVQRLPCELEYFWINREGYPAPNAKVQMEKIQKRKEWMGRSNQQADRGVAEEARRTGGAQVLLTLKGLLSHLLLAVVLSKRLHVDGGVNPKLNEVKDEYRKLLARHEAAGGSGSFQTLAEWVSTRGLRQMAVPFRAKDMPAERNEYGHPDFAVLMTQQAYMEDGLKWEDLKTIFLDLLPRELSPDAIYSSWCNDCVNLRPKRFVTNSAASFSATALRRELVRAQQQRGGAKHRKKFQKEQRKKQNRFLGIGQKGKDKNIYPTHPQAIWRTFDVFKHVPRPRKYAAKVVKEDPKRPQQEKKDPESSEYIAEQRGVRIPQVSPALNKRTSINLSDRNTQTQLMFLFSRHAGVIQYFLSRCVFPHEAKVFPSKITASPWTLCPSTDARRIQLAAMHPSHRLQRNPKDIVFSQGASLEDKQMTLRECFPPLDSQAKQSLEGPAITGFSGTSETQLLMPVTTKQMDHQRLEGTHGGILVRLLRPENMRYSALPSGVRGKDVLFSLAELIDVNVIIDVGALISGMDNPAAASLWLERVVTDRETRKAEGERGIRVPLSVVYYDNGNELKVKDCGGDVNDFRLSPFANRLQDCLVFLDDAHCRGTDLKLPEGTRACLTLGKGVTLDKVEQGACRLRLIGQGHSLRVVASAEVDRQIRESLRDREASRRTGLRELLLEEMGPEEFPDLH</sequence>